<dbReference type="PANTHER" id="PTHR42770:SF16">
    <property type="entry name" value="AMINO ACID PERMEASE"/>
    <property type="match status" value="1"/>
</dbReference>
<keyword evidence="2" id="KW-1003">Cell membrane</keyword>
<dbReference type="PIRSF" id="PIRSF006060">
    <property type="entry name" value="AA_transporter"/>
    <property type="match status" value="1"/>
</dbReference>
<feature type="transmembrane region" description="Helical" evidence="7">
    <location>
        <begin position="90"/>
        <end position="110"/>
    </location>
</feature>
<organism evidence="8 9">
    <name type="scientific">Arthrobacter bambusae</name>
    <dbReference type="NCBI Taxonomy" id="1338426"/>
    <lineage>
        <taxon>Bacteria</taxon>
        <taxon>Bacillati</taxon>
        <taxon>Actinomycetota</taxon>
        <taxon>Actinomycetes</taxon>
        <taxon>Micrococcales</taxon>
        <taxon>Micrococcaceae</taxon>
        <taxon>Arthrobacter</taxon>
    </lineage>
</organism>
<accession>A0ABV2P1T0</accession>
<evidence type="ECO:0000256" key="5">
    <source>
        <dbReference type="ARBA" id="ARBA00023136"/>
    </source>
</evidence>
<dbReference type="Pfam" id="PF13520">
    <property type="entry name" value="AA_permease_2"/>
    <property type="match status" value="1"/>
</dbReference>
<feature type="transmembrane region" description="Helical" evidence="7">
    <location>
        <begin position="275"/>
        <end position="294"/>
    </location>
</feature>
<evidence type="ECO:0000256" key="4">
    <source>
        <dbReference type="ARBA" id="ARBA00022989"/>
    </source>
</evidence>
<keyword evidence="5 7" id="KW-0472">Membrane</keyword>
<sequence>MGSRVPSWYSASTIPVGSVIQHSKFRDEDYMSSTPRGTTKTPAQTQEHKLSGNMGVGELVMNVLAFSSPLTTVAGTLPVMLLFSGHTAPGIYLLVTLMLLIFSVGFVKMSRSVEAPGGFYSFVTAGLGKPAGLGGALLALFGYIFIGFFAPSLFALTLQSFVVNTLNGPDIPWYWYGLGIIAITTLLAYNRIDLSAKVLTVVMLLESAVVIIFDVAAFSTGSAEAVQGIGFSMPWITDAGLGLALLFAVGNFFGFEATVIYRDEVRNPDRTIPRATYIAVVGIGLFYAVAAWAYTSFIGPDKVQDEAAANTVNLFNDGATVLVGKIFADIAIVLLITSILASMLSIQNIAARYSFSLAADGALPTILGRVHPCHKSPYMSALAIGLLWAVATVVFTVIGVAPEALYPIASGSGTFAVLLLMFITSFAVLVYFVRRRRVDPDSVWKTIVAPIISVFFLGLITYLAITNYPELIGGSAVMTAIFMSFTFALFFGGIVYAYLLRSKRPDVYARLGRQKID</sequence>
<feature type="compositionally biased region" description="Polar residues" evidence="6">
    <location>
        <begin position="31"/>
        <end position="45"/>
    </location>
</feature>
<evidence type="ECO:0000256" key="7">
    <source>
        <dbReference type="SAM" id="Phobius"/>
    </source>
</evidence>
<feature type="transmembrane region" description="Helical" evidence="7">
    <location>
        <begin position="326"/>
        <end position="346"/>
    </location>
</feature>
<keyword evidence="3 7" id="KW-0812">Transmembrane</keyword>
<dbReference type="PANTHER" id="PTHR42770">
    <property type="entry name" value="AMINO ACID TRANSPORTER-RELATED"/>
    <property type="match status" value="1"/>
</dbReference>
<protein>
    <submittedName>
        <fullName evidence="8">Amino acid transporter</fullName>
    </submittedName>
</protein>
<dbReference type="InterPro" id="IPR002293">
    <property type="entry name" value="AA/rel_permease1"/>
</dbReference>
<evidence type="ECO:0000256" key="1">
    <source>
        <dbReference type="ARBA" id="ARBA00004651"/>
    </source>
</evidence>
<feature type="transmembrane region" description="Helical" evidence="7">
    <location>
        <begin position="446"/>
        <end position="465"/>
    </location>
</feature>
<proteinExistence type="predicted"/>
<dbReference type="Proteomes" id="UP001549307">
    <property type="component" value="Unassembled WGS sequence"/>
</dbReference>
<evidence type="ECO:0000313" key="8">
    <source>
        <dbReference type="EMBL" id="MET4538693.1"/>
    </source>
</evidence>
<keyword evidence="4 7" id="KW-1133">Transmembrane helix</keyword>
<evidence type="ECO:0000313" key="9">
    <source>
        <dbReference type="Proteomes" id="UP001549307"/>
    </source>
</evidence>
<dbReference type="InterPro" id="IPR050367">
    <property type="entry name" value="APC_superfamily"/>
</dbReference>
<feature type="transmembrane region" description="Helical" evidence="7">
    <location>
        <begin position="413"/>
        <end position="434"/>
    </location>
</feature>
<feature type="region of interest" description="Disordered" evidence="6">
    <location>
        <begin position="29"/>
        <end position="48"/>
    </location>
</feature>
<evidence type="ECO:0000256" key="2">
    <source>
        <dbReference type="ARBA" id="ARBA00022475"/>
    </source>
</evidence>
<feature type="transmembrane region" description="Helical" evidence="7">
    <location>
        <begin position="131"/>
        <end position="153"/>
    </location>
</feature>
<name>A0ABV2P1T0_9MICC</name>
<reference evidence="8 9" key="1">
    <citation type="submission" date="2024-06" db="EMBL/GenBank/DDBJ databases">
        <title>Sorghum-associated microbial communities from plants grown in Nebraska, USA.</title>
        <authorList>
            <person name="Schachtman D."/>
        </authorList>
    </citation>
    <scope>NUCLEOTIDE SEQUENCE [LARGE SCALE GENOMIC DNA]</scope>
    <source>
        <strain evidence="8 9">3552</strain>
    </source>
</reference>
<dbReference type="EMBL" id="JBEPSN010000001">
    <property type="protein sequence ID" value="MET4538693.1"/>
    <property type="molecule type" value="Genomic_DNA"/>
</dbReference>
<feature type="transmembrane region" description="Helical" evidence="7">
    <location>
        <begin position="477"/>
        <end position="500"/>
    </location>
</feature>
<feature type="transmembrane region" description="Helical" evidence="7">
    <location>
        <begin position="378"/>
        <end position="401"/>
    </location>
</feature>
<evidence type="ECO:0000256" key="3">
    <source>
        <dbReference type="ARBA" id="ARBA00022692"/>
    </source>
</evidence>
<gene>
    <name evidence="8" type="ORF">ABIE37_000448</name>
</gene>
<dbReference type="Gene3D" id="1.20.1740.10">
    <property type="entry name" value="Amino acid/polyamine transporter I"/>
    <property type="match status" value="1"/>
</dbReference>
<feature type="transmembrane region" description="Helical" evidence="7">
    <location>
        <begin position="235"/>
        <end position="254"/>
    </location>
</feature>
<comment type="caution">
    <text evidence="8">The sequence shown here is derived from an EMBL/GenBank/DDBJ whole genome shotgun (WGS) entry which is preliminary data.</text>
</comment>
<feature type="transmembrane region" description="Helical" evidence="7">
    <location>
        <begin position="173"/>
        <end position="189"/>
    </location>
</feature>
<evidence type="ECO:0000256" key="6">
    <source>
        <dbReference type="SAM" id="MobiDB-lite"/>
    </source>
</evidence>
<keyword evidence="9" id="KW-1185">Reference proteome</keyword>
<feature type="transmembrane region" description="Helical" evidence="7">
    <location>
        <begin position="59"/>
        <end position="84"/>
    </location>
</feature>
<feature type="transmembrane region" description="Helical" evidence="7">
    <location>
        <begin position="201"/>
        <end position="223"/>
    </location>
</feature>
<comment type="subcellular location">
    <subcellularLocation>
        <location evidence="1">Cell membrane</location>
        <topology evidence="1">Multi-pass membrane protein</topology>
    </subcellularLocation>
</comment>